<dbReference type="RefSeq" id="WP_109517223.1">
    <property type="nucleotide sequence ID" value="NZ_PDOA01000007.1"/>
</dbReference>
<dbReference type="Gene3D" id="3.40.50.300">
    <property type="entry name" value="P-loop containing nucleotide triphosphate hydrolases"/>
    <property type="match status" value="2"/>
</dbReference>
<dbReference type="Gene3D" id="1.10.486.10">
    <property type="entry name" value="PCRA, domain 4"/>
    <property type="match status" value="1"/>
</dbReference>
<evidence type="ECO:0000256" key="12">
    <source>
        <dbReference type="PROSITE-ProRule" id="PRU00560"/>
    </source>
</evidence>
<dbReference type="GO" id="GO:0005524">
    <property type="term" value="F:ATP binding"/>
    <property type="evidence" value="ECO:0007669"/>
    <property type="project" value="UniProtKB-UniRule"/>
</dbReference>
<dbReference type="Gene3D" id="1.10.10.160">
    <property type="match status" value="1"/>
</dbReference>
<feature type="compositionally biased region" description="Basic and acidic residues" evidence="13">
    <location>
        <begin position="661"/>
        <end position="670"/>
    </location>
</feature>
<dbReference type="InterPro" id="IPR013986">
    <property type="entry name" value="DExx_box_DNA_helicase_dom_sf"/>
</dbReference>
<dbReference type="PANTHER" id="PTHR11070">
    <property type="entry name" value="UVRD / RECB / PCRA DNA HELICASE FAMILY MEMBER"/>
    <property type="match status" value="1"/>
</dbReference>
<evidence type="ECO:0000256" key="8">
    <source>
        <dbReference type="ARBA" id="ARBA00034617"/>
    </source>
</evidence>
<dbReference type="AlphaFoldDB" id="A0A2U1V3G5"/>
<dbReference type="EMBL" id="PDOA01000007">
    <property type="protein sequence ID" value="PWC28401.1"/>
    <property type="molecule type" value="Genomic_DNA"/>
</dbReference>
<gene>
    <name evidence="16" type="ORF">CR165_11920</name>
</gene>
<dbReference type="GO" id="GO:0003677">
    <property type="term" value="F:DNA binding"/>
    <property type="evidence" value="ECO:0007669"/>
    <property type="project" value="UniProtKB-KW"/>
</dbReference>
<dbReference type="PROSITE" id="PS51217">
    <property type="entry name" value="UVRD_HELICASE_CTER"/>
    <property type="match status" value="1"/>
</dbReference>
<feature type="compositionally biased region" description="Basic residues" evidence="13">
    <location>
        <begin position="671"/>
        <end position="685"/>
    </location>
</feature>
<feature type="compositionally biased region" description="Pro residues" evidence="13">
    <location>
        <begin position="643"/>
        <end position="658"/>
    </location>
</feature>
<evidence type="ECO:0000256" key="9">
    <source>
        <dbReference type="ARBA" id="ARBA00034808"/>
    </source>
</evidence>
<feature type="binding site" evidence="12">
    <location>
        <begin position="29"/>
        <end position="36"/>
    </location>
    <ligand>
        <name>ATP</name>
        <dbReference type="ChEBI" id="CHEBI:30616"/>
    </ligand>
</feature>
<organism evidence="16 17">
    <name type="scientific">Teichococcus aestuarii</name>
    <dbReference type="NCBI Taxonomy" id="568898"/>
    <lineage>
        <taxon>Bacteria</taxon>
        <taxon>Pseudomonadati</taxon>
        <taxon>Pseudomonadota</taxon>
        <taxon>Alphaproteobacteria</taxon>
        <taxon>Acetobacterales</taxon>
        <taxon>Roseomonadaceae</taxon>
        <taxon>Roseomonas</taxon>
    </lineage>
</organism>
<dbReference type="Proteomes" id="UP000245048">
    <property type="component" value="Unassembled WGS sequence"/>
</dbReference>
<evidence type="ECO:0000256" key="10">
    <source>
        <dbReference type="ARBA" id="ARBA00034923"/>
    </source>
</evidence>
<reference evidence="17" key="1">
    <citation type="submission" date="2017-10" db="EMBL/GenBank/DDBJ databases">
        <authorList>
            <person name="Toshchakov S.V."/>
            <person name="Goeva M.A."/>
        </authorList>
    </citation>
    <scope>NUCLEOTIDE SEQUENCE [LARGE SCALE GENOMIC DNA]</scope>
    <source>
        <strain evidence="17">JR1/69-1-13</strain>
    </source>
</reference>
<evidence type="ECO:0000256" key="5">
    <source>
        <dbReference type="ARBA" id="ARBA00022840"/>
    </source>
</evidence>
<dbReference type="OrthoDB" id="7231145at2"/>
<comment type="catalytic activity">
    <reaction evidence="11">
        <text>ATP + H2O = ADP + phosphate + H(+)</text>
        <dbReference type="Rhea" id="RHEA:13065"/>
        <dbReference type="ChEBI" id="CHEBI:15377"/>
        <dbReference type="ChEBI" id="CHEBI:15378"/>
        <dbReference type="ChEBI" id="CHEBI:30616"/>
        <dbReference type="ChEBI" id="CHEBI:43474"/>
        <dbReference type="ChEBI" id="CHEBI:456216"/>
        <dbReference type="EC" id="5.6.2.4"/>
    </reaction>
</comment>
<dbReference type="SUPFAM" id="SSF52540">
    <property type="entry name" value="P-loop containing nucleoside triphosphate hydrolases"/>
    <property type="match status" value="1"/>
</dbReference>
<evidence type="ECO:0000256" key="6">
    <source>
        <dbReference type="ARBA" id="ARBA00023125"/>
    </source>
</evidence>
<evidence type="ECO:0000256" key="3">
    <source>
        <dbReference type="ARBA" id="ARBA00022801"/>
    </source>
</evidence>
<evidence type="ECO:0000256" key="7">
    <source>
        <dbReference type="ARBA" id="ARBA00023235"/>
    </source>
</evidence>
<keyword evidence="17" id="KW-1185">Reference proteome</keyword>
<dbReference type="PROSITE" id="PS51198">
    <property type="entry name" value="UVRD_HELICASE_ATP_BIND"/>
    <property type="match status" value="1"/>
</dbReference>
<feature type="region of interest" description="Disordered" evidence="13">
    <location>
        <begin position="637"/>
        <end position="685"/>
    </location>
</feature>
<keyword evidence="2 12" id="KW-0547">Nucleotide-binding</keyword>
<accession>A0A2U1V3G5</accession>
<evidence type="ECO:0000256" key="13">
    <source>
        <dbReference type="SAM" id="MobiDB-lite"/>
    </source>
</evidence>
<dbReference type="InterPro" id="IPR014016">
    <property type="entry name" value="UvrD-like_ATP-bd"/>
</dbReference>
<dbReference type="CDD" id="cd17932">
    <property type="entry name" value="DEXQc_UvrD"/>
    <property type="match status" value="1"/>
</dbReference>
<evidence type="ECO:0000256" key="1">
    <source>
        <dbReference type="ARBA" id="ARBA00009922"/>
    </source>
</evidence>
<comment type="similarity">
    <text evidence="1">Belongs to the helicase family. UvrD subfamily.</text>
</comment>
<keyword evidence="3 12" id="KW-0378">Hydrolase</keyword>
<evidence type="ECO:0000313" key="16">
    <source>
        <dbReference type="EMBL" id="PWC28401.1"/>
    </source>
</evidence>
<name>A0A2U1V3G5_9PROT</name>
<evidence type="ECO:0000256" key="11">
    <source>
        <dbReference type="ARBA" id="ARBA00048988"/>
    </source>
</evidence>
<dbReference type="Pfam" id="PF00580">
    <property type="entry name" value="UvrD-helicase"/>
    <property type="match status" value="1"/>
</dbReference>
<comment type="caution">
    <text evidence="16">The sequence shown here is derived from an EMBL/GenBank/DDBJ whole genome shotgun (WGS) entry which is preliminary data.</text>
</comment>
<feature type="domain" description="UvrD-like helicase C-terminal" evidence="15">
    <location>
        <begin position="292"/>
        <end position="565"/>
    </location>
</feature>
<protein>
    <recommendedName>
        <fullName evidence="9">DNA 3'-5' helicase</fullName>
        <ecNumber evidence="9">5.6.2.4</ecNumber>
    </recommendedName>
    <alternativeName>
        <fullName evidence="10">DNA 3'-5' helicase II</fullName>
    </alternativeName>
</protein>
<dbReference type="InterPro" id="IPR027417">
    <property type="entry name" value="P-loop_NTPase"/>
</dbReference>
<evidence type="ECO:0000256" key="2">
    <source>
        <dbReference type="ARBA" id="ARBA00022741"/>
    </source>
</evidence>
<dbReference type="Pfam" id="PF13361">
    <property type="entry name" value="UvrD_C"/>
    <property type="match status" value="2"/>
</dbReference>
<keyword evidence="4 12" id="KW-0347">Helicase</keyword>
<sequence>MTETLSHLAGLNEAQAAAAMATAPQLVLAGAGSGKTETLTRRVADLILRRGEAPERLLCITFTTKAAGEMRARLAARLGAGRVPRWVGTFHAVMARLMTEEASQVPGLPRGFAILGQSDARAVLMALAGLKDAREGMALQDAVSLLKGSLLGARDACPQGPAFARFEAETLRQAQALLPAYRAELDRRAALDFDDLITRPVEAMQADRALAQRWGTRWSELLVDEYQDTNLAQHRLIRLLAGEQGRVFAVGDDTQSIYGWRGADVSQIRRFRRQYPGAGETIRLEINYRSARAILLAANAVAARDPQALRKTLRPARPDADWGTPLLLREAETPEQEGRAVVKHLQALRAGEEGLPWRECAVLLRAGFLAEPILAALAEAGMPFRRVSEREPEVPRDILAAQAWLQLAMSHDGHGWNAAADDAFRRACAHPPRGISGRLFAQLRQHAAETGLALAAAAEDLPGSDEDRLRLRAVADQARALAADIHRRRLPPEDALQLAAERAGLAAGLREAGQAHLAAWEAAFSAASRFGSPAAYCEATALGEAADADLQADVVPVMTLHRAKGLEFDHVLMPGLEDGVFPSYRAEAQGSLAEERRLFYVGLTRARRSLWLSWVRHRRDWAAKPSRFLAEIPEQLFKGPPGAGAPPGPVKRTLPPPTQAETDRLVAEFHARRKPPGSGRRKREG</sequence>
<dbReference type="GO" id="GO:0016887">
    <property type="term" value="F:ATP hydrolysis activity"/>
    <property type="evidence" value="ECO:0007669"/>
    <property type="project" value="RHEA"/>
</dbReference>
<evidence type="ECO:0000256" key="4">
    <source>
        <dbReference type="ARBA" id="ARBA00022806"/>
    </source>
</evidence>
<dbReference type="PANTHER" id="PTHR11070:SF2">
    <property type="entry name" value="ATP-DEPENDENT DNA HELICASE SRS2"/>
    <property type="match status" value="1"/>
</dbReference>
<dbReference type="GO" id="GO:0000725">
    <property type="term" value="P:recombinational repair"/>
    <property type="evidence" value="ECO:0007669"/>
    <property type="project" value="TreeGrafter"/>
</dbReference>
<keyword evidence="5 12" id="KW-0067">ATP-binding</keyword>
<proteinExistence type="inferred from homology"/>
<evidence type="ECO:0000313" key="17">
    <source>
        <dbReference type="Proteomes" id="UP000245048"/>
    </source>
</evidence>
<keyword evidence="7" id="KW-0413">Isomerase</keyword>
<dbReference type="GO" id="GO:0043138">
    <property type="term" value="F:3'-5' DNA helicase activity"/>
    <property type="evidence" value="ECO:0007669"/>
    <property type="project" value="UniProtKB-EC"/>
</dbReference>
<dbReference type="InterPro" id="IPR014017">
    <property type="entry name" value="DNA_helicase_UvrD-like_C"/>
</dbReference>
<dbReference type="InterPro" id="IPR000212">
    <property type="entry name" value="DNA_helicase_UvrD/REP"/>
</dbReference>
<evidence type="ECO:0000259" key="15">
    <source>
        <dbReference type="PROSITE" id="PS51217"/>
    </source>
</evidence>
<evidence type="ECO:0000259" key="14">
    <source>
        <dbReference type="PROSITE" id="PS51198"/>
    </source>
</evidence>
<dbReference type="EC" id="5.6.2.4" evidence="9"/>
<comment type="catalytic activity">
    <reaction evidence="8">
        <text>Couples ATP hydrolysis with the unwinding of duplex DNA by translocating in the 3'-5' direction.</text>
        <dbReference type="EC" id="5.6.2.4"/>
    </reaction>
</comment>
<feature type="domain" description="UvrD-like helicase ATP-binding" evidence="14">
    <location>
        <begin position="8"/>
        <end position="291"/>
    </location>
</feature>
<keyword evidence="6" id="KW-0238">DNA-binding</keyword>